<name>A0A915EI81_9BILA</name>
<protein>
    <submittedName>
        <fullName evidence="2">Uncharacterized protein</fullName>
    </submittedName>
</protein>
<evidence type="ECO:0000313" key="1">
    <source>
        <dbReference type="Proteomes" id="UP000887574"/>
    </source>
</evidence>
<reference evidence="2" key="1">
    <citation type="submission" date="2022-11" db="UniProtKB">
        <authorList>
            <consortium name="WormBaseParasite"/>
        </authorList>
    </citation>
    <scope>IDENTIFICATION</scope>
</reference>
<evidence type="ECO:0000313" key="2">
    <source>
        <dbReference type="WBParaSite" id="jg617"/>
    </source>
</evidence>
<dbReference type="AlphaFoldDB" id="A0A915EI81"/>
<proteinExistence type="predicted"/>
<dbReference type="Proteomes" id="UP000887574">
    <property type="component" value="Unplaced"/>
</dbReference>
<sequence>MAQTKYRLTSFHRLICRWPIGLVDIGHVVVVFCAFTKSNAHEVRTQFQLPPTRQARTTELLQQIAN</sequence>
<organism evidence="1 2">
    <name type="scientific">Ditylenchus dipsaci</name>
    <dbReference type="NCBI Taxonomy" id="166011"/>
    <lineage>
        <taxon>Eukaryota</taxon>
        <taxon>Metazoa</taxon>
        <taxon>Ecdysozoa</taxon>
        <taxon>Nematoda</taxon>
        <taxon>Chromadorea</taxon>
        <taxon>Rhabditida</taxon>
        <taxon>Tylenchina</taxon>
        <taxon>Tylenchomorpha</taxon>
        <taxon>Sphaerularioidea</taxon>
        <taxon>Anguinidae</taxon>
        <taxon>Anguininae</taxon>
        <taxon>Ditylenchus</taxon>
    </lineage>
</organism>
<keyword evidence="1" id="KW-1185">Reference proteome</keyword>
<accession>A0A915EI81</accession>
<dbReference type="WBParaSite" id="jg617">
    <property type="protein sequence ID" value="jg617"/>
    <property type="gene ID" value="jg617"/>
</dbReference>